<dbReference type="Proteomes" id="UP001518989">
    <property type="component" value="Unassembled WGS sequence"/>
</dbReference>
<evidence type="ECO:0000313" key="2">
    <source>
        <dbReference type="EMBL" id="MBO1077413.1"/>
    </source>
</evidence>
<reference evidence="2 3" key="1">
    <citation type="submission" date="2020-09" db="EMBL/GenBank/DDBJ databases">
        <title>Roseomonas.</title>
        <authorList>
            <person name="Zhu W."/>
        </authorList>
    </citation>
    <scope>NUCLEOTIDE SEQUENCE [LARGE SCALE GENOMIC DNA]</scope>
    <source>
        <strain evidence="2 3">573</strain>
    </source>
</reference>
<feature type="region of interest" description="Disordered" evidence="1">
    <location>
        <begin position="1"/>
        <end position="44"/>
    </location>
</feature>
<dbReference type="Pfam" id="PF13770">
    <property type="entry name" value="DUF4169"/>
    <property type="match status" value="1"/>
</dbReference>
<evidence type="ECO:0000256" key="1">
    <source>
        <dbReference type="SAM" id="MobiDB-lite"/>
    </source>
</evidence>
<name>A0ABS3KIW6_9PROT</name>
<gene>
    <name evidence="2" type="ORF">IAI61_00115</name>
</gene>
<organism evidence="2 3">
    <name type="scientific">Roseomonas haemaphysalidis</name>
    <dbReference type="NCBI Taxonomy" id="2768162"/>
    <lineage>
        <taxon>Bacteria</taxon>
        <taxon>Pseudomonadati</taxon>
        <taxon>Pseudomonadota</taxon>
        <taxon>Alphaproteobacteria</taxon>
        <taxon>Acetobacterales</taxon>
        <taxon>Roseomonadaceae</taxon>
        <taxon>Roseomonas</taxon>
    </lineage>
</organism>
<protein>
    <submittedName>
        <fullName evidence="2">DUF4169 family protein</fullName>
    </submittedName>
</protein>
<keyword evidence="3" id="KW-1185">Reference proteome</keyword>
<dbReference type="EMBL" id="JACTNG010000001">
    <property type="protein sequence ID" value="MBO1077413.1"/>
    <property type="molecule type" value="Genomic_DNA"/>
</dbReference>
<dbReference type="RefSeq" id="WP_207414856.1">
    <property type="nucleotide sequence ID" value="NZ_CP061177.1"/>
</dbReference>
<dbReference type="InterPro" id="IPR025227">
    <property type="entry name" value="DUF4169"/>
</dbReference>
<evidence type="ECO:0000313" key="3">
    <source>
        <dbReference type="Proteomes" id="UP001518989"/>
    </source>
</evidence>
<feature type="compositionally biased region" description="Basic and acidic residues" evidence="1">
    <location>
        <begin position="18"/>
        <end position="44"/>
    </location>
</feature>
<accession>A0ABS3KIW6</accession>
<sequence length="65" mass="7315">MAEIVNLNRHRKQAARAQQERQAEANRAKFGRDLPTRLRDAEAEARRRALLDGARLDRDPPPGGG</sequence>
<proteinExistence type="predicted"/>
<comment type="caution">
    <text evidence="2">The sequence shown here is derived from an EMBL/GenBank/DDBJ whole genome shotgun (WGS) entry which is preliminary data.</text>
</comment>